<comment type="caution">
    <text evidence="6">The sequence shown here is derived from an EMBL/GenBank/DDBJ whole genome shotgun (WGS) entry which is preliminary data.</text>
</comment>
<keyword evidence="2" id="KW-0479">Metal-binding</keyword>
<organism evidence="6 7">
    <name type="scientific">Nonomuraea deserti</name>
    <dbReference type="NCBI Taxonomy" id="1848322"/>
    <lineage>
        <taxon>Bacteria</taxon>
        <taxon>Bacillati</taxon>
        <taxon>Actinomycetota</taxon>
        <taxon>Actinomycetes</taxon>
        <taxon>Streptosporangiales</taxon>
        <taxon>Streptosporangiaceae</taxon>
        <taxon>Nonomuraea</taxon>
    </lineage>
</organism>
<evidence type="ECO:0000313" key="6">
    <source>
        <dbReference type="EMBL" id="TDD00214.1"/>
    </source>
</evidence>
<keyword evidence="4" id="KW-0862">Zinc</keyword>
<name>A0A4R4VDY0_9ACTN</name>
<dbReference type="CDD" id="cd16277">
    <property type="entry name" value="metallo-hydrolase-like_MBL-fold"/>
    <property type="match status" value="1"/>
</dbReference>
<evidence type="ECO:0000256" key="2">
    <source>
        <dbReference type="ARBA" id="ARBA00022723"/>
    </source>
</evidence>
<dbReference type="SMART" id="SM00849">
    <property type="entry name" value="Lactamase_B"/>
    <property type="match status" value="1"/>
</dbReference>
<evidence type="ECO:0000256" key="1">
    <source>
        <dbReference type="ARBA" id="ARBA00007749"/>
    </source>
</evidence>
<dbReference type="EMBL" id="SMKO01000097">
    <property type="protein sequence ID" value="TDD00214.1"/>
    <property type="molecule type" value="Genomic_DNA"/>
</dbReference>
<keyword evidence="7" id="KW-1185">Reference proteome</keyword>
<dbReference type="SUPFAM" id="SSF56281">
    <property type="entry name" value="Metallo-hydrolase/oxidoreductase"/>
    <property type="match status" value="1"/>
</dbReference>
<dbReference type="GO" id="GO:0016787">
    <property type="term" value="F:hydrolase activity"/>
    <property type="evidence" value="ECO:0007669"/>
    <property type="project" value="UniProtKB-KW"/>
</dbReference>
<dbReference type="InterPro" id="IPR036866">
    <property type="entry name" value="RibonucZ/Hydroxyglut_hydro"/>
</dbReference>
<dbReference type="Pfam" id="PF00753">
    <property type="entry name" value="Lactamase_B"/>
    <property type="match status" value="1"/>
</dbReference>
<evidence type="ECO:0000256" key="3">
    <source>
        <dbReference type="ARBA" id="ARBA00022801"/>
    </source>
</evidence>
<dbReference type="PANTHER" id="PTHR42978">
    <property type="entry name" value="QUORUM-QUENCHING LACTONASE YTNP-RELATED-RELATED"/>
    <property type="match status" value="1"/>
</dbReference>
<evidence type="ECO:0000256" key="4">
    <source>
        <dbReference type="ARBA" id="ARBA00022833"/>
    </source>
</evidence>
<gene>
    <name evidence="6" type="ORF">E1292_29325</name>
</gene>
<dbReference type="InterPro" id="IPR001279">
    <property type="entry name" value="Metallo-B-lactamas"/>
</dbReference>
<dbReference type="Gene3D" id="3.60.15.10">
    <property type="entry name" value="Ribonuclease Z/Hydroxyacylglutathione hydrolase-like"/>
    <property type="match status" value="1"/>
</dbReference>
<proteinExistence type="inferred from homology"/>
<comment type="similarity">
    <text evidence="1">Belongs to the metallo-beta-lactamase superfamily.</text>
</comment>
<reference evidence="6 7" key="1">
    <citation type="submission" date="2019-03" db="EMBL/GenBank/DDBJ databases">
        <title>Draft genome sequences of novel Actinobacteria.</title>
        <authorList>
            <person name="Sahin N."/>
            <person name="Ay H."/>
            <person name="Saygin H."/>
        </authorList>
    </citation>
    <scope>NUCLEOTIDE SEQUENCE [LARGE SCALE GENOMIC DNA]</scope>
    <source>
        <strain evidence="6 7">KC310</strain>
    </source>
</reference>
<dbReference type="RefSeq" id="WP_132598712.1">
    <property type="nucleotide sequence ID" value="NZ_SMKO01000097.1"/>
</dbReference>
<evidence type="ECO:0000259" key="5">
    <source>
        <dbReference type="SMART" id="SM00849"/>
    </source>
</evidence>
<dbReference type="AlphaFoldDB" id="A0A4R4VDY0"/>
<dbReference type="InterPro" id="IPR051013">
    <property type="entry name" value="MBL_superfamily_lactonases"/>
</dbReference>
<feature type="domain" description="Metallo-beta-lactamase" evidence="5">
    <location>
        <begin position="65"/>
        <end position="279"/>
    </location>
</feature>
<dbReference type="PANTHER" id="PTHR42978:SF6">
    <property type="entry name" value="QUORUM-QUENCHING LACTONASE YTNP-RELATED"/>
    <property type="match status" value="1"/>
</dbReference>
<accession>A0A4R4VDY0</accession>
<evidence type="ECO:0000313" key="7">
    <source>
        <dbReference type="Proteomes" id="UP000295258"/>
    </source>
</evidence>
<dbReference type="Proteomes" id="UP000295258">
    <property type="component" value="Unassembled WGS sequence"/>
</dbReference>
<dbReference type="GO" id="GO:0046872">
    <property type="term" value="F:metal ion binding"/>
    <property type="evidence" value="ECO:0007669"/>
    <property type="project" value="UniProtKB-KW"/>
</dbReference>
<keyword evidence="3 6" id="KW-0378">Hydrolase</keyword>
<sequence length="314" mass="33961">MTNENESVRSIVLGDVEVIRVVEWHRPFAPASGMFPDAPAGVWRDNADWLAPDHWEPDSDRAVLALQTWVLRSGGRTVLVDTGVGNARERPGMPPFHRRRSDLPGLLARAGVRPQDVDVVVNTHLHVDHVGWNTVDAGGEWVPTFPNAQYLIPAADDFHYGPDHAYGNGLREVDRLIYEDSVAPIHRAGQAVLWDGLHRIDDHLTLESAPGHTPGSSVLRLASGSDRAVFVGDLLHSPVQILQPCCNSNACLAPEQAVASRRRVLGRAADERELLVPAHFGGAGAVEVRRARGGFALGPWATARPGEGSGPPSV</sequence>
<protein>
    <submittedName>
        <fullName evidence="6">MBL fold metallo-hydrolase</fullName>
    </submittedName>
</protein>